<dbReference type="PANTHER" id="PTHR30514">
    <property type="entry name" value="GLUCOKINASE"/>
    <property type="match status" value="1"/>
</dbReference>
<name>A0A9D2PH17_9FIRM</name>
<reference evidence="6" key="1">
    <citation type="journal article" date="2021" name="PeerJ">
        <title>Extensive microbial diversity within the chicken gut microbiome revealed by metagenomics and culture.</title>
        <authorList>
            <person name="Gilroy R."/>
            <person name="Ravi A."/>
            <person name="Getino M."/>
            <person name="Pursley I."/>
            <person name="Horton D.L."/>
            <person name="Alikhan N.F."/>
            <person name="Baker D."/>
            <person name="Gharbi K."/>
            <person name="Hall N."/>
            <person name="Watson M."/>
            <person name="Adriaenssens E.M."/>
            <person name="Foster-Nyarko E."/>
            <person name="Jarju S."/>
            <person name="Secka A."/>
            <person name="Antonio M."/>
            <person name="Oren A."/>
            <person name="Chaudhuri R.R."/>
            <person name="La Ragione R."/>
            <person name="Hildebrand F."/>
            <person name="Pallen M.J."/>
        </authorList>
    </citation>
    <scope>NUCLEOTIDE SEQUENCE</scope>
    <source>
        <strain evidence="6">ChiSjej3B21-8574</strain>
    </source>
</reference>
<dbReference type="GO" id="GO:0097367">
    <property type="term" value="F:carbohydrate derivative binding"/>
    <property type="evidence" value="ECO:0007669"/>
    <property type="project" value="InterPro"/>
</dbReference>
<organism evidence="6 7">
    <name type="scientific">Candidatus Anaerostipes avistercoris</name>
    <dbReference type="NCBI Taxonomy" id="2838462"/>
    <lineage>
        <taxon>Bacteria</taxon>
        <taxon>Bacillati</taxon>
        <taxon>Bacillota</taxon>
        <taxon>Clostridia</taxon>
        <taxon>Lachnospirales</taxon>
        <taxon>Lachnospiraceae</taxon>
        <taxon>Anaerostipes</taxon>
    </lineage>
</organism>
<keyword evidence="1" id="KW-0805">Transcription regulation</keyword>
<dbReference type="InterPro" id="IPR000281">
    <property type="entry name" value="HTH_RpiR"/>
</dbReference>
<keyword evidence="3" id="KW-0804">Transcription</keyword>
<protein>
    <submittedName>
        <fullName evidence="6">MurR/RpiR family transcriptional regulator</fullName>
    </submittedName>
</protein>
<evidence type="ECO:0000259" key="5">
    <source>
        <dbReference type="PROSITE" id="PS51464"/>
    </source>
</evidence>
<dbReference type="Gene3D" id="1.10.10.10">
    <property type="entry name" value="Winged helix-like DNA-binding domain superfamily/Winged helix DNA-binding domain"/>
    <property type="match status" value="1"/>
</dbReference>
<dbReference type="CDD" id="cd05013">
    <property type="entry name" value="SIS_RpiR"/>
    <property type="match status" value="1"/>
</dbReference>
<dbReference type="InterPro" id="IPR047640">
    <property type="entry name" value="RpiR-like"/>
</dbReference>
<feature type="domain" description="HTH rpiR-type" evidence="4">
    <location>
        <begin position="1"/>
        <end position="73"/>
    </location>
</feature>
<dbReference type="Proteomes" id="UP000823904">
    <property type="component" value="Unassembled WGS sequence"/>
</dbReference>
<dbReference type="Pfam" id="PF01418">
    <property type="entry name" value="HTH_6"/>
    <property type="match status" value="1"/>
</dbReference>
<evidence type="ECO:0000256" key="3">
    <source>
        <dbReference type="ARBA" id="ARBA00023163"/>
    </source>
</evidence>
<keyword evidence="2" id="KW-0238">DNA-binding</keyword>
<gene>
    <name evidence="6" type="ORF">H9754_08875</name>
</gene>
<accession>A0A9D2PH17</accession>
<dbReference type="InterPro" id="IPR046348">
    <property type="entry name" value="SIS_dom_sf"/>
</dbReference>
<evidence type="ECO:0000313" key="6">
    <source>
        <dbReference type="EMBL" id="HJC50665.1"/>
    </source>
</evidence>
<evidence type="ECO:0000256" key="1">
    <source>
        <dbReference type="ARBA" id="ARBA00023015"/>
    </source>
</evidence>
<dbReference type="PANTHER" id="PTHR30514:SF1">
    <property type="entry name" value="HTH-TYPE TRANSCRIPTIONAL REGULATOR HEXR-RELATED"/>
    <property type="match status" value="1"/>
</dbReference>
<dbReference type="GO" id="GO:1901135">
    <property type="term" value="P:carbohydrate derivative metabolic process"/>
    <property type="evidence" value="ECO:0007669"/>
    <property type="project" value="InterPro"/>
</dbReference>
<dbReference type="AlphaFoldDB" id="A0A9D2PH17"/>
<dbReference type="SUPFAM" id="SSF53697">
    <property type="entry name" value="SIS domain"/>
    <property type="match status" value="1"/>
</dbReference>
<comment type="caution">
    <text evidence="6">The sequence shown here is derived from an EMBL/GenBank/DDBJ whole genome shotgun (WGS) entry which is preliminary data.</text>
</comment>
<sequence>MFSVEQIQSLNELELSVYEYIMQHKNSVPYMRIRELASEAHVSTTTILRFCKKMGCDGYTEFKLKLKENLGQQDITQIPEDIGEIKNFFERFDTKPFQQKLDDAASLIARSDKVVFVGMGNSGHISQYGARFFTNLGKFTLYISDPYYPTDFMDVESMVAIVLSVSGESKQIIRIVNELKGSRCHIISITNNERSTIAQLSDINLSYYITMHRSAKQFDYTSQVPAVYLIESLAKKVSSRIAE</sequence>
<proteinExistence type="predicted"/>
<dbReference type="InterPro" id="IPR001347">
    <property type="entry name" value="SIS_dom"/>
</dbReference>
<dbReference type="InterPro" id="IPR036388">
    <property type="entry name" value="WH-like_DNA-bd_sf"/>
</dbReference>
<dbReference type="InterPro" id="IPR009057">
    <property type="entry name" value="Homeodomain-like_sf"/>
</dbReference>
<dbReference type="Pfam" id="PF01380">
    <property type="entry name" value="SIS"/>
    <property type="match status" value="1"/>
</dbReference>
<dbReference type="GO" id="GO:0003700">
    <property type="term" value="F:DNA-binding transcription factor activity"/>
    <property type="evidence" value="ECO:0007669"/>
    <property type="project" value="InterPro"/>
</dbReference>
<evidence type="ECO:0000256" key="2">
    <source>
        <dbReference type="ARBA" id="ARBA00023125"/>
    </source>
</evidence>
<dbReference type="SUPFAM" id="SSF46689">
    <property type="entry name" value="Homeodomain-like"/>
    <property type="match status" value="1"/>
</dbReference>
<dbReference type="GO" id="GO:0003677">
    <property type="term" value="F:DNA binding"/>
    <property type="evidence" value="ECO:0007669"/>
    <property type="project" value="UniProtKB-KW"/>
</dbReference>
<dbReference type="PROSITE" id="PS51464">
    <property type="entry name" value="SIS"/>
    <property type="match status" value="1"/>
</dbReference>
<feature type="domain" description="SIS" evidence="5">
    <location>
        <begin position="104"/>
        <end position="240"/>
    </location>
</feature>
<evidence type="ECO:0000313" key="7">
    <source>
        <dbReference type="Proteomes" id="UP000823904"/>
    </source>
</evidence>
<dbReference type="Gene3D" id="3.40.50.10490">
    <property type="entry name" value="Glucose-6-phosphate isomerase like protein, domain 1"/>
    <property type="match status" value="1"/>
</dbReference>
<reference evidence="6" key="2">
    <citation type="submission" date="2021-04" db="EMBL/GenBank/DDBJ databases">
        <authorList>
            <person name="Gilroy R."/>
        </authorList>
    </citation>
    <scope>NUCLEOTIDE SEQUENCE</scope>
    <source>
        <strain evidence="6">ChiSjej3B21-8574</strain>
    </source>
</reference>
<evidence type="ECO:0000259" key="4">
    <source>
        <dbReference type="PROSITE" id="PS51071"/>
    </source>
</evidence>
<dbReference type="PROSITE" id="PS51071">
    <property type="entry name" value="HTH_RPIR"/>
    <property type="match status" value="1"/>
</dbReference>
<dbReference type="EMBL" id="DWWD01000033">
    <property type="protein sequence ID" value="HJC50665.1"/>
    <property type="molecule type" value="Genomic_DNA"/>
</dbReference>
<dbReference type="InterPro" id="IPR035472">
    <property type="entry name" value="RpiR-like_SIS"/>
</dbReference>